<gene>
    <name evidence="1" type="ORF">UFOVP972_143</name>
</gene>
<reference evidence="1" key="1">
    <citation type="submission" date="2020-05" db="EMBL/GenBank/DDBJ databases">
        <authorList>
            <person name="Chiriac C."/>
            <person name="Salcher M."/>
            <person name="Ghai R."/>
            <person name="Kavagutti S V."/>
        </authorList>
    </citation>
    <scope>NUCLEOTIDE SEQUENCE</scope>
</reference>
<sequence length="124" mass="14659">MREIIRYVKENPDLLLGKKRQQTYSRYYLYGLLRDRDITYHEIGRLFSRNHSTIIHGTRQHDNFNGMEDRLYLELTDSLRVLFEPEAKSLDLVQDILNCKSMRGLDLIKARVRGGVYLKSVPAE</sequence>
<proteinExistence type="predicted"/>
<dbReference type="SUPFAM" id="SSF48295">
    <property type="entry name" value="TrpR-like"/>
    <property type="match status" value="1"/>
</dbReference>
<protein>
    <submittedName>
        <fullName evidence="1">Chromosomal replication initiator, DnaA C-terminal</fullName>
    </submittedName>
</protein>
<dbReference type="EMBL" id="LR796923">
    <property type="protein sequence ID" value="CAB4175318.1"/>
    <property type="molecule type" value="Genomic_DNA"/>
</dbReference>
<dbReference type="GO" id="GO:0043565">
    <property type="term" value="F:sequence-specific DNA binding"/>
    <property type="evidence" value="ECO:0007669"/>
    <property type="project" value="InterPro"/>
</dbReference>
<organism evidence="1">
    <name type="scientific">uncultured Caudovirales phage</name>
    <dbReference type="NCBI Taxonomy" id="2100421"/>
    <lineage>
        <taxon>Viruses</taxon>
        <taxon>Duplodnaviria</taxon>
        <taxon>Heunggongvirae</taxon>
        <taxon>Uroviricota</taxon>
        <taxon>Caudoviricetes</taxon>
        <taxon>Peduoviridae</taxon>
        <taxon>Maltschvirus</taxon>
        <taxon>Maltschvirus maltsch</taxon>
    </lineage>
</organism>
<dbReference type="InterPro" id="IPR010921">
    <property type="entry name" value="Trp_repressor/repl_initiator"/>
</dbReference>
<dbReference type="Gene3D" id="1.10.1750.10">
    <property type="match status" value="1"/>
</dbReference>
<name>A0A6J5Q1K4_9CAUD</name>
<evidence type="ECO:0000313" key="1">
    <source>
        <dbReference type="EMBL" id="CAB4175318.1"/>
    </source>
</evidence>
<accession>A0A6J5Q1K4</accession>